<protein>
    <submittedName>
        <fullName evidence="1">Uncharacterized protein</fullName>
    </submittedName>
</protein>
<dbReference type="RefSeq" id="WP_238293973.1">
    <property type="nucleotide sequence ID" value="NZ_BPQS01000088.1"/>
</dbReference>
<gene>
    <name evidence="1" type="ORF">QWZ18_31510</name>
</gene>
<reference evidence="2" key="1">
    <citation type="journal article" date="2019" name="Int. J. Syst. Evol. Microbiol.">
        <title>The Global Catalogue of Microorganisms (GCM) 10K type strain sequencing project: providing services to taxonomists for standard genome sequencing and annotation.</title>
        <authorList>
            <consortium name="The Broad Institute Genomics Platform"/>
            <consortium name="The Broad Institute Genome Sequencing Center for Infectious Disease"/>
            <person name="Wu L."/>
            <person name="Ma J."/>
        </authorList>
    </citation>
    <scope>NUCLEOTIDE SEQUENCE [LARGE SCALE GENOMIC DNA]</scope>
    <source>
        <strain evidence="2">CECT 7806</strain>
    </source>
</reference>
<dbReference type="Proteomes" id="UP001244297">
    <property type="component" value="Unassembled WGS sequence"/>
</dbReference>
<dbReference type="EMBL" id="JAUFPT010000156">
    <property type="protein sequence ID" value="MDN3575111.1"/>
    <property type="molecule type" value="Genomic_DNA"/>
</dbReference>
<keyword evidence="2" id="KW-1185">Reference proteome</keyword>
<organism evidence="1 2">
    <name type="scientific">Methylobacterium longum</name>
    <dbReference type="NCBI Taxonomy" id="767694"/>
    <lineage>
        <taxon>Bacteria</taxon>
        <taxon>Pseudomonadati</taxon>
        <taxon>Pseudomonadota</taxon>
        <taxon>Alphaproteobacteria</taxon>
        <taxon>Hyphomicrobiales</taxon>
        <taxon>Methylobacteriaceae</taxon>
        <taxon>Methylobacterium</taxon>
    </lineage>
</organism>
<evidence type="ECO:0000313" key="1">
    <source>
        <dbReference type="EMBL" id="MDN3575111.1"/>
    </source>
</evidence>
<evidence type="ECO:0000313" key="2">
    <source>
        <dbReference type="Proteomes" id="UP001244297"/>
    </source>
</evidence>
<accession>A0ABT8B074</accession>
<name>A0ABT8B074_9HYPH</name>
<proteinExistence type="predicted"/>
<sequence length="65" mass="7390">MTSLEQVEQDIVTQEGRLRIARSALTISSLSVADRSRWQACIDLYERGLRELLAARDDLRSLAKD</sequence>
<comment type="caution">
    <text evidence="1">The sequence shown here is derived from an EMBL/GenBank/DDBJ whole genome shotgun (WGS) entry which is preliminary data.</text>
</comment>